<sequence length="23" mass="2694">MVRMVNGLMLIVIIPIKALLRIW</sequence>
<organism evidence="1 2">
    <name type="scientific">Acrobeloides nanus</name>
    <dbReference type="NCBI Taxonomy" id="290746"/>
    <lineage>
        <taxon>Eukaryota</taxon>
        <taxon>Metazoa</taxon>
        <taxon>Ecdysozoa</taxon>
        <taxon>Nematoda</taxon>
        <taxon>Chromadorea</taxon>
        <taxon>Rhabditida</taxon>
        <taxon>Tylenchina</taxon>
        <taxon>Cephalobomorpha</taxon>
        <taxon>Cephaloboidea</taxon>
        <taxon>Cephalobidae</taxon>
        <taxon>Acrobeloides</taxon>
    </lineage>
</organism>
<name>A0A914DC12_9BILA</name>
<dbReference type="WBParaSite" id="ACRNAN_scaffold22263.g26655.t1">
    <property type="protein sequence ID" value="ACRNAN_scaffold22263.g26655.t1"/>
    <property type="gene ID" value="ACRNAN_scaffold22263.g26655"/>
</dbReference>
<evidence type="ECO:0000313" key="1">
    <source>
        <dbReference type="Proteomes" id="UP000887540"/>
    </source>
</evidence>
<dbReference type="AlphaFoldDB" id="A0A914DC12"/>
<protein>
    <submittedName>
        <fullName evidence="2">Uncharacterized protein</fullName>
    </submittedName>
</protein>
<accession>A0A914DC12</accession>
<proteinExistence type="predicted"/>
<reference evidence="2" key="1">
    <citation type="submission" date="2022-11" db="UniProtKB">
        <authorList>
            <consortium name="WormBaseParasite"/>
        </authorList>
    </citation>
    <scope>IDENTIFICATION</scope>
</reference>
<keyword evidence="1" id="KW-1185">Reference proteome</keyword>
<dbReference type="Proteomes" id="UP000887540">
    <property type="component" value="Unplaced"/>
</dbReference>
<evidence type="ECO:0000313" key="2">
    <source>
        <dbReference type="WBParaSite" id="ACRNAN_scaffold22263.g26655.t1"/>
    </source>
</evidence>